<reference evidence="2" key="1">
    <citation type="submission" date="2022-06" db="EMBL/GenBank/DDBJ databases">
        <title>Genome Sequence of Candolleomyces eurysporus.</title>
        <authorList>
            <person name="Buettner E."/>
        </authorList>
    </citation>
    <scope>NUCLEOTIDE SEQUENCE</scope>
    <source>
        <strain evidence="2">VTCC 930004</strain>
    </source>
</reference>
<dbReference type="OrthoDB" id="2970724at2759"/>
<keyword evidence="1" id="KW-0472">Membrane</keyword>
<gene>
    <name evidence="2" type="ORF">H1R20_g11823</name>
</gene>
<comment type="caution">
    <text evidence="2">The sequence shown here is derived from an EMBL/GenBank/DDBJ whole genome shotgun (WGS) entry which is preliminary data.</text>
</comment>
<dbReference type="Proteomes" id="UP001140091">
    <property type="component" value="Unassembled WGS sequence"/>
</dbReference>
<feature type="non-terminal residue" evidence="2">
    <location>
        <position position="1"/>
    </location>
</feature>
<name>A0A9W8MDL6_9AGAR</name>
<sequence>MGWDRRLRTLLLHGVVSLCWGIALAIFSARVVPITWYLSERGKKYPQVTNVLVTLVSTLATTHITYVLQGVCDQYASYLVVEGFTIGQLRWMQGVKEKSVFTKFPNMSQQIVAILQPESFYQHVWFRDRVPCGSDPNDLTLERTPYLDPTLQGAVDKLSFTVGMQLGNYNEQVAGNTTSRVAGRTYRKDSYAYGALGGLQNGLLEVPGVQFVAQCSSNPTETEAIWRSVFPERSLPEPLMNGTDLVGFDDAPVPAQMRSIDSEAGANAEDENIGNFRHGMYALVQPTADGALITLEPDGPQNKVTVCSWKTLPKLIYAQTINFTARSLKAEDAKMYPSVIGRATWSTLEGMARAARYGASLQAIFETPAAAPSEVLEIILADGGKAAITFFNVYAYSPRNANKDQVAPSCDSNNRTVAEHWRFSNARNLGYIAIVWTTGIGTFAIGMVLRLKPRRRIRGEWTLGAAEAFELGKDEKVSQGQVFYVVNGKTAERI</sequence>
<accession>A0A9W8MDL6</accession>
<evidence type="ECO:0000313" key="3">
    <source>
        <dbReference type="Proteomes" id="UP001140091"/>
    </source>
</evidence>
<keyword evidence="3" id="KW-1185">Reference proteome</keyword>
<dbReference type="AlphaFoldDB" id="A0A9W8MDL6"/>
<evidence type="ECO:0000313" key="2">
    <source>
        <dbReference type="EMBL" id="KAJ2925253.1"/>
    </source>
</evidence>
<keyword evidence="1" id="KW-1133">Transmembrane helix</keyword>
<keyword evidence="1" id="KW-0812">Transmembrane</keyword>
<dbReference type="EMBL" id="JANBPK010001191">
    <property type="protein sequence ID" value="KAJ2925253.1"/>
    <property type="molecule type" value="Genomic_DNA"/>
</dbReference>
<evidence type="ECO:0000256" key="1">
    <source>
        <dbReference type="SAM" id="Phobius"/>
    </source>
</evidence>
<proteinExistence type="predicted"/>
<organism evidence="2 3">
    <name type="scientific">Candolleomyces eurysporus</name>
    <dbReference type="NCBI Taxonomy" id="2828524"/>
    <lineage>
        <taxon>Eukaryota</taxon>
        <taxon>Fungi</taxon>
        <taxon>Dikarya</taxon>
        <taxon>Basidiomycota</taxon>
        <taxon>Agaricomycotina</taxon>
        <taxon>Agaricomycetes</taxon>
        <taxon>Agaricomycetidae</taxon>
        <taxon>Agaricales</taxon>
        <taxon>Agaricineae</taxon>
        <taxon>Psathyrellaceae</taxon>
        <taxon>Candolleomyces</taxon>
    </lineage>
</organism>
<feature type="transmembrane region" description="Helical" evidence="1">
    <location>
        <begin position="429"/>
        <end position="449"/>
    </location>
</feature>
<protein>
    <submittedName>
        <fullName evidence="2">Uncharacterized protein</fullName>
    </submittedName>
</protein>